<dbReference type="GeneID" id="109484776"/>
<protein>
    <submittedName>
        <fullName evidence="9">Uncharacterized protein LOC109484776</fullName>
    </submittedName>
</protein>
<evidence type="ECO:0000256" key="4">
    <source>
        <dbReference type="ARBA" id="ARBA00023136"/>
    </source>
</evidence>
<dbReference type="Proteomes" id="UP000515135">
    <property type="component" value="Unplaced"/>
</dbReference>
<dbReference type="InterPro" id="IPR052313">
    <property type="entry name" value="GPIb-IX-V_Complex"/>
</dbReference>
<reference evidence="9" key="1">
    <citation type="submission" date="2025-08" db="UniProtKB">
        <authorList>
            <consortium name="RefSeq"/>
        </authorList>
    </citation>
    <scope>IDENTIFICATION</scope>
    <source>
        <tissue evidence="9">Gonad</tissue>
    </source>
</reference>
<keyword evidence="5" id="KW-1015">Disulfide bond</keyword>
<dbReference type="OrthoDB" id="10335585at2759"/>
<feature type="region of interest" description="Disordered" evidence="6">
    <location>
        <begin position="137"/>
        <end position="160"/>
    </location>
</feature>
<sequence length="354" mass="37573">MGRKLRHVLIFLLIILKELNIPEAGCSCSPSSSRCICRKRGLISIPPNLPTSISDLNVAVAGIALIGTIILTKWYKRKMRHPPGLNSNAVGSNTNTTVSVIDNCDDQAGQGQHPSHNEMLAALKPNAMYAGVGTSLTSQTASGHDQTGQGQSQAIAESTRNTMATVTASIRDQTGQRQPRAISKSNTNATATIMASIYDQTGQGQSHADQKFLEVRSNKDNCDHQAGQGQPPSHNEILAALKPNAMYAGVGTSLTSQTASGHDQTGQGQSQAIAESTRNTMATVMTSIYNTGQGQSQAITDSNTNPKATVMTSIYNQTGQGQSQAITESLDDRNLSYGTGLTAYETNSHYAYVD</sequence>
<evidence type="ECO:0000256" key="2">
    <source>
        <dbReference type="ARBA" id="ARBA00022692"/>
    </source>
</evidence>
<dbReference type="KEGG" id="bbel:109484776"/>
<feature type="chain" id="PRO_5027863377" evidence="7">
    <location>
        <begin position="25"/>
        <end position="354"/>
    </location>
</feature>
<evidence type="ECO:0000256" key="7">
    <source>
        <dbReference type="SAM" id="SignalP"/>
    </source>
</evidence>
<feature type="signal peptide" evidence="7">
    <location>
        <begin position="1"/>
        <end position="24"/>
    </location>
</feature>
<evidence type="ECO:0000256" key="5">
    <source>
        <dbReference type="ARBA" id="ARBA00023157"/>
    </source>
</evidence>
<keyword evidence="2" id="KW-0812">Transmembrane</keyword>
<comment type="subcellular location">
    <subcellularLocation>
        <location evidence="1">Membrane</location>
        <topology evidence="1">Single-pass membrane protein</topology>
    </subcellularLocation>
</comment>
<dbReference type="RefSeq" id="XP_019643701.1">
    <property type="nucleotide sequence ID" value="XM_019788142.1"/>
</dbReference>
<dbReference type="PANTHER" id="PTHR22650:SF4">
    <property type="entry name" value="LEUCINE-RICH REPEAT AND TRANSMEMBRANE DOMAIN-CONTAINING PROTEIN 2-LIKE"/>
    <property type="match status" value="1"/>
</dbReference>
<dbReference type="PANTHER" id="PTHR22650">
    <property type="entry name" value="GLYCOPROTEIN IB BETA"/>
    <property type="match status" value="1"/>
</dbReference>
<keyword evidence="7" id="KW-0732">Signal</keyword>
<proteinExistence type="predicted"/>
<evidence type="ECO:0000256" key="6">
    <source>
        <dbReference type="SAM" id="MobiDB-lite"/>
    </source>
</evidence>
<accession>A0A6P5ANV3</accession>
<dbReference type="AlphaFoldDB" id="A0A6P5ANV3"/>
<evidence type="ECO:0000313" key="8">
    <source>
        <dbReference type="Proteomes" id="UP000515135"/>
    </source>
</evidence>
<evidence type="ECO:0000256" key="1">
    <source>
        <dbReference type="ARBA" id="ARBA00004167"/>
    </source>
</evidence>
<keyword evidence="8" id="KW-1185">Reference proteome</keyword>
<organism evidence="8 9">
    <name type="scientific">Branchiostoma belcheri</name>
    <name type="common">Amphioxus</name>
    <dbReference type="NCBI Taxonomy" id="7741"/>
    <lineage>
        <taxon>Eukaryota</taxon>
        <taxon>Metazoa</taxon>
        <taxon>Chordata</taxon>
        <taxon>Cephalochordata</taxon>
        <taxon>Leptocardii</taxon>
        <taxon>Amphioxiformes</taxon>
        <taxon>Branchiostomatidae</taxon>
        <taxon>Branchiostoma</taxon>
    </lineage>
</organism>
<name>A0A6P5ANV3_BRABE</name>
<keyword evidence="3" id="KW-1133">Transmembrane helix</keyword>
<evidence type="ECO:0000313" key="9">
    <source>
        <dbReference type="RefSeq" id="XP_019643701.1"/>
    </source>
</evidence>
<keyword evidence="4" id="KW-0472">Membrane</keyword>
<evidence type="ECO:0000256" key="3">
    <source>
        <dbReference type="ARBA" id="ARBA00022989"/>
    </source>
</evidence>
<gene>
    <name evidence="9" type="primary">LOC109484776</name>
</gene>